<feature type="region of interest" description="Disordered" evidence="1">
    <location>
        <begin position="23"/>
        <end position="52"/>
    </location>
</feature>
<evidence type="ECO:0000313" key="4">
    <source>
        <dbReference type="Proteomes" id="UP001597387"/>
    </source>
</evidence>
<proteinExistence type="predicted"/>
<gene>
    <name evidence="3" type="ORF">ACFSJU_02470</name>
</gene>
<evidence type="ECO:0000256" key="1">
    <source>
        <dbReference type="SAM" id="MobiDB-lite"/>
    </source>
</evidence>
<protein>
    <submittedName>
        <fullName evidence="3">COG3650 family protein</fullName>
    </submittedName>
</protein>
<dbReference type="RefSeq" id="WP_255899848.1">
    <property type="nucleotide sequence ID" value="NZ_JAFMZO010000001.1"/>
</dbReference>
<keyword evidence="4" id="KW-1185">Reference proteome</keyword>
<evidence type="ECO:0000256" key="2">
    <source>
        <dbReference type="SAM" id="SignalP"/>
    </source>
</evidence>
<feature type="compositionally biased region" description="Polar residues" evidence="1">
    <location>
        <begin position="30"/>
        <end position="40"/>
    </location>
</feature>
<dbReference type="Proteomes" id="UP001597387">
    <property type="component" value="Unassembled WGS sequence"/>
</dbReference>
<comment type="caution">
    <text evidence="3">The sequence shown here is derived from an EMBL/GenBank/DDBJ whole genome shotgun (WGS) entry which is preliminary data.</text>
</comment>
<feature type="chain" id="PRO_5047187567" evidence="2">
    <location>
        <begin position="22"/>
        <end position="262"/>
    </location>
</feature>
<organism evidence="3 4">
    <name type="scientific">Paradesertivirga mongoliensis</name>
    <dbReference type="NCBI Taxonomy" id="2100740"/>
    <lineage>
        <taxon>Bacteria</taxon>
        <taxon>Pseudomonadati</taxon>
        <taxon>Bacteroidota</taxon>
        <taxon>Sphingobacteriia</taxon>
        <taxon>Sphingobacteriales</taxon>
        <taxon>Sphingobacteriaceae</taxon>
        <taxon>Paradesertivirga</taxon>
    </lineage>
</organism>
<name>A0ABW4ZI86_9SPHI</name>
<feature type="signal peptide" evidence="2">
    <location>
        <begin position="1"/>
        <end position="21"/>
    </location>
</feature>
<accession>A0ABW4ZI86</accession>
<dbReference type="PROSITE" id="PS51257">
    <property type="entry name" value="PROKAR_LIPOPROTEIN"/>
    <property type="match status" value="1"/>
</dbReference>
<evidence type="ECO:0000313" key="3">
    <source>
        <dbReference type="EMBL" id="MFD2161236.1"/>
    </source>
</evidence>
<sequence>MKMLSLIAALIIWIGCGPANKSASLDPGDTSVTDSLQSDGTIEDTPLTPASTQTPISKEIKLFKGLYTSGNEVSTFRDCNNLSKVYWLEDKSNKLNASYKQTEGFLSYPYESIYVEIKGYLKGKSTVGYAAEYENVLAVTEVKTAKQKSFSTDCFQYEFVALGNEPFWSVDIIPSEKIIALKDVGSEKTYVFPYKAAKASGNTLIYQTTNDKKQSIKILITKETCSDGMSDRKYNYSAQATISGKTLKGCAIKKGDKVVMNQ</sequence>
<keyword evidence="2" id="KW-0732">Signal</keyword>
<dbReference type="EMBL" id="JBHUHZ010000001">
    <property type="protein sequence ID" value="MFD2161236.1"/>
    <property type="molecule type" value="Genomic_DNA"/>
</dbReference>
<reference evidence="4" key="1">
    <citation type="journal article" date="2019" name="Int. J. Syst. Evol. Microbiol.">
        <title>The Global Catalogue of Microorganisms (GCM) 10K type strain sequencing project: providing services to taxonomists for standard genome sequencing and annotation.</title>
        <authorList>
            <consortium name="The Broad Institute Genomics Platform"/>
            <consortium name="The Broad Institute Genome Sequencing Center for Infectious Disease"/>
            <person name="Wu L."/>
            <person name="Ma J."/>
        </authorList>
    </citation>
    <scope>NUCLEOTIDE SEQUENCE [LARGE SCALE GENOMIC DNA]</scope>
    <source>
        <strain evidence="4">KCTC 42217</strain>
    </source>
</reference>